<evidence type="ECO:0000313" key="3">
    <source>
        <dbReference type="Ensembl" id="ENSOTSP00005156663.1"/>
    </source>
</evidence>
<sequence>MRDRDFMPNMERGKPATYTGDKKAKMAAKTNKKWVRLATVFAYVLSVSLAAIILAIYYSLIWKPTSAASSSFASPNAVTVVAANTTANITTSSVPNNTMHTGTQTDASIRDDTRSKASPVTIKTETSGTEAFQWADSSSKSPTVSADDNTPKTANVGPTKIHLVSAQNYPATNNKLATPTEVRHGSPSVTGEDSVNLPTHATMDQEDKWWTFSLVSPAVGVQHEPVEGSGLDYIQESQTTDSSRMNGVTLAEAAVATNADHPTLRTDSTSDQARGTRGPVTFTDAQRDSDLITDRFSNVPEHRQEEIVTMENGDAPARTTHS</sequence>
<evidence type="ECO:0008006" key="5">
    <source>
        <dbReference type="Google" id="ProtNLM"/>
    </source>
</evidence>
<feature type="region of interest" description="Disordered" evidence="1">
    <location>
        <begin position="303"/>
        <end position="322"/>
    </location>
</feature>
<feature type="region of interest" description="Disordered" evidence="1">
    <location>
        <begin position="92"/>
        <end position="156"/>
    </location>
</feature>
<dbReference type="GeneTree" id="ENSGT00390000005766"/>
<organism evidence="3 4">
    <name type="scientific">Oncorhynchus tshawytscha</name>
    <name type="common">Chinook salmon</name>
    <name type="synonym">Salmo tshawytscha</name>
    <dbReference type="NCBI Taxonomy" id="74940"/>
    <lineage>
        <taxon>Eukaryota</taxon>
        <taxon>Metazoa</taxon>
        <taxon>Chordata</taxon>
        <taxon>Craniata</taxon>
        <taxon>Vertebrata</taxon>
        <taxon>Euteleostomi</taxon>
        <taxon>Actinopterygii</taxon>
        <taxon>Neopterygii</taxon>
        <taxon>Teleostei</taxon>
        <taxon>Protacanthopterygii</taxon>
        <taxon>Salmoniformes</taxon>
        <taxon>Salmonidae</taxon>
        <taxon>Salmoninae</taxon>
        <taxon>Oncorhynchus</taxon>
    </lineage>
</organism>
<reference evidence="3" key="2">
    <citation type="submission" date="2025-08" db="UniProtKB">
        <authorList>
            <consortium name="Ensembl"/>
        </authorList>
    </citation>
    <scope>IDENTIFICATION</scope>
</reference>
<feature type="compositionally biased region" description="Polar residues" evidence="1">
    <location>
        <begin position="187"/>
        <end position="196"/>
    </location>
</feature>
<dbReference type="PANTHER" id="PTHR34929">
    <property type="entry name" value="ZGC:153157"/>
    <property type="match status" value="1"/>
</dbReference>
<dbReference type="Pfam" id="PF15018">
    <property type="entry name" value="InaF-motif"/>
    <property type="match status" value="1"/>
</dbReference>
<feature type="compositionally biased region" description="Polar residues" evidence="1">
    <location>
        <begin position="95"/>
        <end position="107"/>
    </location>
</feature>
<dbReference type="AlphaFoldDB" id="A0AAZ3SUJ2"/>
<evidence type="ECO:0000313" key="4">
    <source>
        <dbReference type="Proteomes" id="UP000694402"/>
    </source>
</evidence>
<reference evidence="3" key="3">
    <citation type="submission" date="2025-09" db="UniProtKB">
        <authorList>
            <consortium name="Ensembl"/>
        </authorList>
    </citation>
    <scope>IDENTIFICATION</scope>
</reference>
<proteinExistence type="predicted"/>
<dbReference type="Ensembl" id="ENSOTST00005148774.1">
    <property type="protein sequence ID" value="ENSOTSP00005156663.1"/>
    <property type="gene ID" value="ENSOTSG00005049135.1"/>
</dbReference>
<dbReference type="InterPro" id="IPR029162">
    <property type="entry name" value="InaF-motif"/>
</dbReference>
<dbReference type="Proteomes" id="UP000694402">
    <property type="component" value="Unassembled WGS sequence"/>
</dbReference>
<feature type="region of interest" description="Disordered" evidence="1">
    <location>
        <begin position="262"/>
        <end position="282"/>
    </location>
</feature>
<evidence type="ECO:0000256" key="1">
    <source>
        <dbReference type="SAM" id="MobiDB-lite"/>
    </source>
</evidence>
<name>A0AAZ3SUJ2_ONCTS</name>
<dbReference type="PANTHER" id="PTHR34929:SF1">
    <property type="entry name" value="INAF MOTIF CONTAINING 2"/>
    <property type="match status" value="1"/>
</dbReference>
<protein>
    <recommendedName>
        <fullName evidence="5">Transmembrane protein INAFM2</fullName>
    </recommendedName>
</protein>
<keyword evidence="2" id="KW-1133">Transmembrane helix</keyword>
<keyword evidence="4" id="KW-1185">Reference proteome</keyword>
<feature type="region of interest" description="Disordered" evidence="1">
    <location>
        <begin position="177"/>
        <end position="196"/>
    </location>
</feature>
<feature type="transmembrane region" description="Helical" evidence="2">
    <location>
        <begin position="34"/>
        <end position="60"/>
    </location>
</feature>
<feature type="compositionally biased region" description="Polar residues" evidence="1">
    <location>
        <begin position="116"/>
        <end position="153"/>
    </location>
</feature>
<keyword evidence="2" id="KW-0812">Transmembrane</keyword>
<accession>A0AAZ3SUJ2</accession>
<keyword evidence="2" id="KW-0472">Membrane</keyword>
<reference evidence="4" key="1">
    <citation type="journal article" date="2018" name="PLoS ONE">
        <title>Chinook salmon (Oncorhynchus tshawytscha) genome and transcriptome.</title>
        <authorList>
            <person name="Christensen K.A."/>
            <person name="Leong J.S."/>
            <person name="Sakhrani D."/>
            <person name="Biagi C.A."/>
            <person name="Minkley D.R."/>
            <person name="Withler R.E."/>
            <person name="Rondeau E.B."/>
            <person name="Koop B.F."/>
            <person name="Devlin R.H."/>
        </authorList>
    </citation>
    <scope>NUCLEOTIDE SEQUENCE [LARGE SCALE GENOMIC DNA]</scope>
</reference>
<evidence type="ECO:0000256" key="2">
    <source>
        <dbReference type="SAM" id="Phobius"/>
    </source>
</evidence>
<gene>
    <name evidence="3" type="primary">PARM1</name>
</gene>